<evidence type="ECO:0000313" key="3">
    <source>
        <dbReference type="EMBL" id="RBP74182.1"/>
    </source>
</evidence>
<feature type="region of interest" description="Disordered" evidence="1">
    <location>
        <begin position="37"/>
        <end position="73"/>
    </location>
</feature>
<feature type="compositionally biased region" description="Polar residues" evidence="1">
    <location>
        <begin position="50"/>
        <end position="71"/>
    </location>
</feature>
<dbReference type="Proteomes" id="UP000253065">
    <property type="component" value="Unassembled WGS sequence"/>
</dbReference>
<dbReference type="AlphaFoldDB" id="A0A368V7D6"/>
<feature type="transmembrane region" description="Helical" evidence="2">
    <location>
        <begin position="206"/>
        <end position="227"/>
    </location>
</feature>
<sequence>MNCWDLLGIEPTGDQDRIRQAYERQLKFASGDEAQALERAYREATGGAEPQSTANAPDGVPSSSPTDNDSGQLRYEDADSRALTSEEAQVTREVIIQIRALMNDNYRQQDVAIWKAILCEPPADRVDVRREIGRQLEPQVRPLAENGALPAPVARFLGDWFEWFSLKDVVEEPDPRTYPESDMQSGRGMGEGESDSADQPPQMVNFWPAVIGWIVGLAILATIFGGMGGG</sequence>
<keyword evidence="2" id="KW-0812">Transmembrane</keyword>
<dbReference type="RefSeq" id="WP_113879770.1">
    <property type="nucleotide sequence ID" value="NZ_QNSA01000005.1"/>
</dbReference>
<keyword evidence="2" id="KW-1133">Transmembrane helix</keyword>
<dbReference type="Proteomes" id="UP000252795">
    <property type="component" value="Unassembled WGS sequence"/>
</dbReference>
<protein>
    <recommendedName>
        <fullName evidence="7">Molecular chaperone DnaJ</fullName>
    </recommendedName>
</protein>
<accession>A0A368V7D6</accession>
<organism evidence="4 5">
    <name type="scientific">Marinobacter nauticus</name>
    <name type="common">Marinobacter hydrocarbonoclasticus</name>
    <name type="synonym">Marinobacter aquaeolei</name>
    <dbReference type="NCBI Taxonomy" id="2743"/>
    <lineage>
        <taxon>Bacteria</taxon>
        <taxon>Pseudomonadati</taxon>
        <taxon>Pseudomonadota</taxon>
        <taxon>Gammaproteobacteria</taxon>
        <taxon>Pseudomonadales</taxon>
        <taxon>Marinobacteraceae</taxon>
        <taxon>Marinobacter</taxon>
    </lineage>
</organism>
<reference evidence="4 5" key="1">
    <citation type="submission" date="2018-07" db="EMBL/GenBank/DDBJ databases">
        <title>Freshwater and sediment microbial communities from various areas in North America, analyzing microbe dynamics in response to fracking.</title>
        <authorList>
            <person name="Lamendella R."/>
        </authorList>
    </citation>
    <scope>NUCLEOTIDE SEQUENCE [LARGE SCALE GENOMIC DNA]</scope>
    <source>
        <strain evidence="4 5">114E</strain>
        <strain evidence="3 6">114E_o</strain>
    </source>
</reference>
<evidence type="ECO:0000313" key="4">
    <source>
        <dbReference type="EMBL" id="RCW34931.1"/>
    </source>
</evidence>
<evidence type="ECO:0000256" key="1">
    <source>
        <dbReference type="SAM" id="MobiDB-lite"/>
    </source>
</evidence>
<gene>
    <name evidence="4" type="ORF">DET51_105311</name>
    <name evidence="3" type="ORF">DET64_105312</name>
</gene>
<keyword evidence="2" id="KW-0472">Membrane</keyword>
<proteinExistence type="predicted"/>
<dbReference type="EMBL" id="QNSA01000005">
    <property type="protein sequence ID" value="RBP74182.1"/>
    <property type="molecule type" value="Genomic_DNA"/>
</dbReference>
<keyword evidence="6" id="KW-1185">Reference proteome</keyword>
<evidence type="ECO:0008006" key="7">
    <source>
        <dbReference type="Google" id="ProtNLM"/>
    </source>
</evidence>
<evidence type="ECO:0000313" key="6">
    <source>
        <dbReference type="Proteomes" id="UP000253065"/>
    </source>
</evidence>
<evidence type="ECO:0000256" key="2">
    <source>
        <dbReference type="SAM" id="Phobius"/>
    </source>
</evidence>
<comment type="caution">
    <text evidence="4">The sequence shown here is derived from an EMBL/GenBank/DDBJ whole genome shotgun (WGS) entry which is preliminary data.</text>
</comment>
<evidence type="ECO:0000313" key="5">
    <source>
        <dbReference type="Proteomes" id="UP000252795"/>
    </source>
</evidence>
<dbReference type="EMBL" id="QPJB01000005">
    <property type="protein sequence ID" value="RCW34931.1"/>
    <property type="molecule type" value="Genomic_DNA"/>
</dbReference>
<name>A0A368V7D6_MARNT</name>
<feature type="region of interest" description="Disordered" evidence="1">
    <location>
        <begin position="174"/>
        <end position="201"/>
    </location>
</feature>